<protein>
    <submittedName>
        <fullName evidence="2">Uncharacterized protein</fullName>
    </submittedName>
</protein>
<evidence type="ECO:0000256" key="1">
    <source>
        <dbReference type="SAM" id="MobiDB-lite"/>
    </source>
</evidence>
<dbReference type="SUPFAM" id="SSF48403">
    <property type="entry name" value="Ankyrin repeat"/>
    <property type="match status" value="1"/>
</dbReference>
<dbReference type="Pfam" id="PF00023">
    <property type="entry name" value="Ank"/>
    <property type="match status" value="1"/>
</dbReference>
<organism evidence="2 3">
    <name type="scientific">Aureococcus anophagefferens</name>
    <name type="common">Harmful bloom alga</name>
    <dbReference type="NCBI Taxonomy" id="44056"/>
    <lineage>
        <taxon>Eukaryota</taxon>
        <taxon>Sar</taxon>
        <taxon>Stramenopiles</taxon>
        <taxon>Ochrophyta</taxon>
        <taxon>Pelagophyceae</taxon>
        <taxon>Pelagomonadales</taxon>
        <taxon>Pelagomonadaceae</taxon>
        <taxon>Aureococcus</taxon>
    </lineage>
</organism>
<evidence type="ECO:0000313" key="3">
    <source>
        <dbReference type="Proteomes" id="UP001363151"/>
    </source>
</evidence>
<dbReference type="EMBL" id="JBBJCI010000256">
    <property type="protein sequence ID" value="KAK7236831.1"/>
    <property type="molecule type" value="Genomic_DNA"/>
</dbReference>
<sequence>MKSLSSGEPRKEITAAHAAVDGGQLEVIAFLGRAADLGPRARRGRPPAARSRALDVGDVDVAAVLYDHDATILARCPDAAGRSPLHAACAVPGEANEIVKHGCVEWLLARGGPDLLLAKDAEGRVPLKLLRHDADAVDAKIKKWISAWLRLARKAKLVGALPPPPPYDQGDAGAAPEPARDGRARGFRARLVDDGAVEPPKPRFKPELHAIPITDQYRRFDAIDYDREKADAPPAAE</sequence>
<reference evidence="2 3" key="1">
    <citation type="submission" date="2024-03" db="EMBL/GenBank/DDBJ databases">
        <title>Aureococcus anophagefferens CCMP1851 and Kratosvirus quantuckense: Draft genome of a second virus-susceptible host strain in the model system.</title>
        <authorList>
            <person name="Chase E."/>
            <person name="Truchon A.R."/>
            <person name="Schepens W."/>
            <person name="Wilhelm S.W."/>
        </authorList>
    </citation>
    <scope>NUCLEOTIDE SEQUENCE [LARGE SCALE GENOMIC DNA]</scope>
    <source>
        <strain evidence="2 3">CCMP1851</strain>
    </source>
</reference>
<dbReference type="InterPro" id="IPR002110">
    <property type="entry name" value="Ankyrin_rpt"/>
</dbReference>
<evidence type="ECO:0000313" key="2">
    <source>
        <dbReference type="EMBL" id="KAK7236831.1"/>
    </source>
</evidence>
<feature type="region of interest" description="Disordered" evidence="1">
    <location>
        <begin position="162"/>
        <end position="185"/>
    </location>
</feature>
<comment type="caution">
    <text evidence="2">The sequence shown here is derived from an EMBL/GenBank/DDBJ whole genome shotgun (WGS) entry which is preliminary data.</text>
</comment>
<accession>A0ABR1FRS0</accession>
<name>A0ABR1FRS0_AURAN</name>
<dbReference type="Proteomes" id="UP001363151">
    <property type="component" value="Unassembled WGS sequence"/>
</dbReference>
<dbReference type="InterPro" id="IPR036770">
    <property type="entry name" value="Ankyrin_rpt-contain_sf"/>
</dbReference>
<dbReference type="Gene3D" id="1.25.40.20">
    <property type="entry name" value="Ankyrin repeat-containing domain"/>
    <property type="match status" value="1"/>
</dbReference>
<gene>
    <name evidence="2" type="ORF">SO694_000920121</name>
</gene>
<proteinExistence type="predicted"/>
<keyword evidence="3" id="KW-1185">Reference proteome</keyword>